<dbReference type="Gene3D" id="3.50.50.60">
    <property type="entry name" value="FAD/NAD(P)-binding domain"/>
    <property type="match status" value="1"/>
</dbReference>
<dbReference type="Proteomes" id="UP000033448">
    <property type="component" value="Unassembled WGS sequence"/>
</dbReference>
<gene>
    <name evidence="2" type="primary">puuB_2</name>
    <name evidence="2" type="ORF">RL72_00621</name>
</gene>
<keyword evidence="2" id="KW-0560">Oxidoreductase</keyword>
<dbReference type="GO" id="GO:0005737">
    <property type="term" value="C:cytoplasm"/>
    <property type="evidence" value="ECO:0007669"/>
    <property type="project" value="TreeGrafter"/>
</dbReference>
<dbReference type="InterPro" id="IPR006076">
    <property type="entry name" value="FAD-dep_OxRdtase"/>
</dbReference>
<dbReference type="PANTHER" id="PTHR13847">
    <property type="entry name" value="SARCOSINE DEHYDROGENASE-RELATED"/>
    <property type="match status" value="1"/>
</dbReference>
<evidence type="ECO:0000313" key="2">
    <source>
        <dbReference type="EMBL" id="KJL27153.1"/>
    </source>
</evidence>
<evidence type="ECO:0000313" key="3">
    <source>
        <dbReference type="Proteomes" id="UP000033448"/>
    </source>
</evidence>
<dbReference type="SUPFAM" id="SSF51905">
    <property type="entry name" value="FAD/NAD(P)-binding domain"/>
    <property type="match status" value="1"/>
</dbReference>
<protein>
    <submittedName>
        <fullName evidence="2">Gamma-glutamylputrescine oxidoreductase</fullName>
        <ecNumber evidence="2">1.4.3.-</ecNumber>
    </submittedName>
</protein>
<dbReference type="OrthoDB" id="9805852at2"/>
<dbReference type="EC" id="1.4.3.-" evidence="2"/>
<keyword evidence="3" id="KW-1185">Reference proteome</keyword>
<comment type="caution">
    <text evidence="2">The sequence shown here is derived from an EMBL/GenBank/DDBJ whole genome shotgun (WGS) entry which is preliminary data.</text>
</comment>
<dbReference type="EMBL" id="JYIT01000057">
    <property type="protein sequence ID" value="KJL27153.1"/>
    <property type="molecule type" value="Genomic_DNA"/>
</dbReference>
<dbReference type="PATRIC" id="fig|582680.7.peg.641"/>
<dbReference type="AlphaFoldDB" id="A0A0F0L1Y5"/>
<dbReference type="PANTHER" id="PTHR13847:SF281">
    <property type="entry name" value="FAD DEPENDENT OXIDOREDUCTASE DOMAIN-CONTAINING PROTEIN"/>
    <property type="match status" value="1"/>
</dbReference>
<proteinExistence type="predicted"/>
<dbReference type="InterPro" id="IPR036188">
    <property type="entry name" value="FAD/NAD-bd_sf"/>
</dbReference>
<dbReference type="Pfam" id="PF01266">
    <property type="entry name" value="DAO"/>
    <property type="match status" value="1"/>
</dbReference>
<evidence type="ECO:0000259" key="1">
    <source>
        <dbReference type="Pfam" id="PF01266"/>
    </source>
</evidence>
<sequence length="472" mass="52084">MAIPTVAYGHDLRNDLAEIRDSLAGAKRACFWLDDDRRPVPRQSLAEDICADLVVVGGGYCGLWTAIIAKERDPDRRVVLLEGDRVGGAASGRNGGFVEADLTHGPENGRLHFAAELDVLDRLGQENFSAIEDAIDRYGIDASWERAPMLTVGTEHHQVEALHADNESQILRGDALSVLADSPLYRAGILEERGHAYVNPARLAWGLADAAESLGVEIHENSPVFSMRLADGRRRVRTATAEVNAAAVVLATNGYPSLLPHLRFFTVPIYDYVLMTEPLTPAQLRSIGWTGRHGITDSGREFHYYRKTDDDRILFGGYDAVYHRGGRVRAEHDQRDETFERLADHFLSTFPQLDDVRFSHRWGGMIDMSTRLVAHHGRSRDGTVAYSAGYTGLGVAATRFGAETMLDLLDGDDTERTRLRMSRSLPFPIPPEPFANPLIQIMRRAVAKSDARGGRDGALLRLAGLFGIGFDS</sequence>
<dbReference type="RefSeq" id="WP_045249364.1">
    <property type="nucleotide sequence ID" value="NZ_CP099706.1"/>
</dbReference>
<dbReference type="GO" id="GO:0016491">
    <property type="term" value="F:oxidoreductase activity"/>
    <property type="evidence" value="ECO:0007669"/>
    <property type="project" value="UniProtKB-KW"/>
</dbReference>
<reference evidence="2 3" key="1">
    <citation type="submission" date="2015-02" db="EMBL/GenBank/DDBJ databases">
        <title>Draft genome sequences of ten Microbacterium spp. with emphasis on heavy metal contaminated environments.</title>
        <authorList>
            <person name="Corretto E."/>
        </authorList>
    </citation>
    <scope>NUCLEOTIDE SEQUENCE [LARGE SCALE GENOMIC DNA]</scope>
    <source>
        <strain evidence="2 3">DSM 23848</strain>
    </source>
</reference>
<name>A0A0F0L1Y5_9MICO</name>
<dbReference type="Gene3D" id="3.30.9.10">
    <property type="entry name" value="D-Amino Acid Oxidase, subunit A, domain 2"/>
    <property type="match status" value="1"/>
</dbReference>
<organism evidence="2 3">
    <name type="scientific">Microbacterium azadirachtae</name>
    <dbReference type="NCBI Taxonomy" id="582680"/>
    <lineage>
        <taxon>Bacteria</taxon>
        <taxon>Bacillati</taxon>
        <taxon>Actinomycetota</taxon>
        <taxon>Actinomycetes</taxon>
        <taxon>Micrococcales</taxon>
        <taxon>Microbacteriaceae</taxon>
        <taxon>Microbacterium</taxon>
    </lineage>
</organism>
<accession>A0A0F0L1Y5</accession>
<feature type="domain" description="FAD dependent oxidoreductase" evidence="1">
    <location>
        <begin position="52"/>
        <end position="405"/>
    </location>
</feature>